<name>A0A8S4G3D6_PLUXY</name>
<dbReference type="GO" id="GO:0046872">
    <property type="term" value="F:metal ion binding"/>
    <property type="evidence" value="ECO:0007669"/>
    <property type="project" value="UniProtKB-KW"/>
</dbReference>
<dbReference type="InterPro" id="IPR010255">
    <property type="entry name" value="Haem_peroxidase_sf"/>
</dbReference>
<protein>
    <submittedName>
        <fullName evidence="3">(diamondback moth) hypothetical protein</fullName>
    </submittedName>
</protein>
<dbReference type="PROSITE" id="PS50292">
    <property type="entry name" value="PEROXIDASE_3"/>
    <property type="match status" value="1"/>
</dbReference>
<dbReference type="PANTHER" id="PTHR11475">
    <property type="entry name" value="OXIDASE/PEROXIDASE"/>
    <property type="match status" value="1"/>
</dbReference>
<accession>A0A8S4G3D6</accession>
<dbReference type="Gene3D" id="1.10.640.10">
    <property type="entry name" value="Haem peroxidase domain superfamily, animal type"/>
    <property type="match status" value="1"/>
</dbReference>
<evidence type="ECO:0000313" key="3">
    <source>
        <dbReference type="EMBL" id="CAG9133508.1"/>
    </source>
</evidence>
<keyword evidence="2" id="KW-0408">Iron</keyword>
<keyword evidence="4" id="KW-1185">Reference proteome</keyword>
<gene>
    <name evidence="3" type="ORF">PLXY2_LOCUS11764</name>
</gene>
<evidence type="ECO:0000313" key="4">
    <source>
        <dbReference type="Proteomes" id="UP000653454"/>
    </source>
</evidence>
<dbReference type="EMBL" id="CAJHNJ030000063">
    <property type="protein sequence ID" value="CAG9133508.1"/>
    <property type="molecule type" value="Genomic_DNA"/>
</dbReference>
<dbReference type="AlphaFoldDB" id="A0A8S4G3D6"/>
<dbReference type="InterPro" id="IPR037120">
    <property type="entry name" value="Haem_peroxidase_sf_animal"/>
</dbReference>
<dbReference type="PANTHER" id="PTHR11475:SF86">
    <property type="entry name" value="PEROXIDASE"/>
    <property type="match status" value="1"/>
</dbReference>
<keyword evidence="1" id="KW-0560">Oxidoreductase</keyword>
<evidence type="ECO:0000256" key="2">
    <source>
        <dbReference type="PIRSR" id="PIRSR619791-2"/>
    </source>
</evidence>
<evidence type="ECO:0000256" key="1">
    <source>
        <dbReference type="ARBA" id="ARBA00022559"/>
    </source>
</evidence>
<dbReference type="Pfam" id="PF03098">
    <property type="entry name" value="An_peroxidase"/>
    <property type="match status" value="1"/>
</dbReference>
<dbReference type="Proteomes" id="UP000653454">
    <property type="component" value="Unassembled WGS sequence"/>
</dbReference>
<organism evidence="3 4">
    <name type="scientific">Plutella xylostella</name>
    <name type="common">Diamondback moth</name>
    <name type="synonym">Plutella maculipennis</name>
    <dbReference type="NCBI Taxonomy" id="51655"/>
    <lineage>
        <taxon>Eukaryota</taxon>
        <taxon>Metazoa</taxon>
        <taxon>Ecdysozoa</taxon>
        <taxon>Arthropoda</taxon>
        <taxon>Hexapoda</taxon>
        <taxon>Insecta</taxon>
        <taxon>Pterygota</taxon>
        <taxon>Neoptera</taxon>
        <taxon>Endopterygota</taxon>
        <taxon>Lepidoptera</taxon>
        <taxon>Glossata</taxon>
        <taxon>Ditrysia</taxon>
        <taxon>Yponomeutoidea</taxon>
        <taxon>Plutellidae</taxon>
        <taxon>Plutella</taxon>
    </lineage>
</organism>
<dbReference type="GO" id="GO:0004601">
    <property type="term" value="F:peroxidase activity"/>
    <property type="evidence" value="ECO:0007669"/>
    <property type="project" value="UniProtKB-KW"/>
</dbReference>
<keyword evidence="1" id="KW-0575">Peroxidase</keyword>
<keyword evidence="2" id="KW-0479">Metal-binding</keyword>
<sequence>MYYLLYISAVINWFGVDGATYHRYTGRELNETQIALLKTQNLTTQCTIELKPCTPHEGSRVDGTCNNLKHPARGSATGPYLRLLKPDYGKNGTIRTSSSGKPLPSARRVRTSIQSTGRVVDKITFNMAAVHLAGFLAIDTSAVNGILDYIKVRQDCCQPEGLKDPRCIPIDVPEDDPYLNVTNIRCLNFSRAETFQDMGCAPKTLDPEQVNHQTPVLDLSGVYGITEEALSSVREGRDGLLKMEVRNGRYVPLGDAGQDTCFRNQGNETTCYRFGNPTIGNFDLRLATFTIFFMREHNRIAKTLKKINPCWKDDRLFKVARQINVATAANLFMYEVLPIIMGYKHMVNYGLLSPRVEHITAYDEDAVPLLYAEYVIAARYFHTFIDGRIKMYDEKYHYSGDLSISSTLFRLALIEEGDNFEAINRGTFYQQSAKMDDIQDPEISENFYGGIQRAHDLPAMDIQRGRDLGLRGYNDYRQLCGMKPGASFDDFRDVMDVEKVDALKNLYENVSDVDLMAGIMSESFIRDTFVGPTLFCIMAKQLRLMRFADRFWFERGGQPHSLTLDQLAEIRKTNTARLACDNAEGIKYMQPHALLNVGPGNEPVPCTHVAGPDLTKWRDDSCHRQKQSVANSNPFAYSFT</sequence>
<dbReference type="GO" id="GO:0020037">
    <property type="term" value="F:heme binding"/>
    <property type="evidence" value="ECO:0007669"/>
    <property type="project" value="InterPro"/>
</dbReference>
<keyword evidence="2" id="KW-0349">Heme</keyword>
<comment type="caution">
    <text evidence="3">The sequence shown here is derived from an EMBL/GenBank/DDBJ whole genome shotgun (WGS) entry which is preliminary data.</text>
</comment>
<feature type="binding site" description="axial binding residue" evidence="2">
    <location>
        <position position="382"/>
    </location>
    <ligand>
        <name>heme b</name>
        <dbReference type="ChEBI" id="CHEBI:60344"/>
    </ligand>
    <ligandPart>
        <name>Fe</name>
        <dbReference type="ChEBI" id="CHEBI:18248"/>
    </ligandPart>
</feature>
<dbReference type="PRINTS" id="PR00457">
    <property type="entry name" value="ANPEROXIDASE"/>
</dbReference>
<proteinExistence type="predicted"/>
<dbReference type="InterPro" id="IPR019791">
    <property type="entry name" value="Haem_peroxidase_animal"/>
</dbReference>
<dbReference type="GO" id="GO:0006979">
    <property type="term" value="P:response to oxidative stress"/>
    <property type="evidence" value="ECO:0007669"/>
    <property type="project" value="InterPro"/>
</dbReference>
<reference evidence="3" key="1">
    <citation type="submission" date="2020-11" db="EMBL/GenBank/DDBJ databases">
        <authorList>
            <person name="Whiteford S."/>
        </authorList>
    </citation>
    <scope>NUCLEOTIDE SEQUENCE</scope>
</reference>
<dbReference type="SUPFAM" id="SSF48113">
    <property type="entry name" value="Heme-dependent peroxidases"/>
    <property type="match status" value="1"/>
</dbReference>